<sequence length="277" mass="30909">MSTTQLICLGVNALVLVYYGRKYIKIRSFYNKTEKATSVIKIDSETLSSLIGQYVIISGKIKALAETLPSQYTSALQAKFESQLLPYFDRKHCITRIAGFWIRKGISTTVTSEKATLFALIDNVPVDGNETHVIIQNPLHALRQTAAADLFTGYKNVSWPASNIVHDRFIVNTESTNPLKIMLCGSHEMGIQETESLILDGGYITAVGYLMPSHDGNFRIAAEMLTTCDKSMLLKKVGDLRAELVSKLIFYGTITAILCLFILKRKWKQSRKASETI</sequence>
<gene>
    <name evidence="2" type="primary">CSON011109</name>
</gene>
<accession>A0A336LYU5</accession>
<evidence type="ECO:0000256" key="1">
    <source>
        <dbReference type="SAM" id="Phobius"/>
    </source>
</evidence>
<organism evidence="2">
    <name type="scientific">Culicoides sonorensis</name>
    <name type="common">Biting midge</name>
    <dbReference type="NCBI Taxonomy" id="179676"/>
    <lineage>
        <taxon>Eukaryota</taxon>
        <taxon>Metazoa</taxon>
        <taxon>Ecdysozoa</taxon>
        <taxon>Arthropoda</taxon>
        <taxon>Hexapoda</taxon>
        <taxon>Insecta</taxon>
        <taxon>Pterygota</taxon>
        <taxon>Neoptera</taxon>
        <taxon>Endopterygota</taxon>
        <taxon>Diptera</taxon>
        <taxon>Nematocera</taxon>
        <taxon>Chironomoidea</taxon>
        <taxon>Ceratopogonidae</taxon>
        <taxon>Ceratopogoninae</taxon>
        <taxon>Culicoides</taxon>
        <taxon>Monoculicoides</taxon>
    </lineage>
</organism>
<evidence type="ECO:0000313" key="2">
    <source>
        <dbReference type="EMBL" id="SSX18848.1"/>
    </source>
</evidence>
<feature type="transmembrane region" description="Helical" evidence="1">
    <location>
        <begin position="244"/>
        <end position="263"/>
    </location>
</feature>
<keyword evidence="1" id="KW-0472">Membrane</keyword>
<name>A0A336LYU5_CULSO</name>
<dbReference type="VEuPathDB" id="VectorBase:CSON011109"/>
<reference evidence="2" key="1">
    <citation type="submission" date="2018-07" db="EMBL/GenBank/DDBJ databases">
        <authorList>
            <person name="Quirk P.G."/>
            <person name="Krulwich T.A."/>
        </authorList>
    </citation>
    <scope>NUCLEOTIDE SEQUENCE</scope>
</reference>
<dbReference type="EMBL" id="UFQT01000046">
    <property type="protein sequence ID" value="SSX18848.1"/>
    <property type="molecule type" value="Genomic_DNA"/>
</dbReference>
<keyword evidence="1" id="KW-1133">Transmembrane helix</keyword>
<dbReference type="AlphaFoldDB" id="A0A336LYU5"/>
<keyword evidence="1" id="KW-0812">Transmembrane</keyword>
<protein>
    <submittedName>
        <fullName evidence="2">CSON011109 protein</fullName>
    </submittedName>
</protein>
<proteinExistence type="predicted"/>